<evidence type="ECO:0000256" key="2">
    <source>
        <dbReference type="SAM" id="Phobius"/>
    </source>
</evidence>
<evidence type="ECO:0000313" key="4">
    <source>
        <dbReference type="Proteomes" id="UP000295399"/>
    </source>
</evidence>
<dbReference type="NCBIfam" id="TIGR02976">
    <property type="entry name" value="phageshock_pspB"/>
    <property type="match status" value="1"/>
</dbReference>
<evidence type="ECO:0000313" key="3">
    <source>
        <dbReference type="EMBL" id="TCP34408.1"/>
    </source>
</evidence>
<dbReference type="Pfam" id="PF06667">
    <property type="entry name" value="PspB"/>
    <property type="match status" value="1"/>
</dbReference>
<keyword evidence="4" id="KW-1185">Reference proteome</keyword>
<dbReference type="InParanoid" id="A0A4R2PIJ3"/>
<reference evidence="3 4" key="1">
    <citation type="submission" date="2019-03" db="EMBL/GenBank/DDBJ databases">
        <title>Genomic Encyclopedia of Type Strains, Phase IV (KMG-IV): sequencing the most valuable type-strain genomes for metagenomic binning, comparative biology and taxonomic classification.</title>
        <authorList>
            <person name="Goeker M."/>
        </authorList>
    </citation>
    <scope>NUCLEOTIDE SEQUENCE [LARGE SCALE GENOMIC DNA]</scope>
    <source>
        <strain evidence="3 4">DSM 2132</strain>
    </source>
</reference>
<evidence type="ECO:0000256" key="1">
    <source>
        <dbReference type="SAM" id="Coils"/>
    </source>
</evidence>
<proteinExistence type="predicted"/>
<dbReference type="GO" id="GO:0009271">
    <property type="term" value="P:phage shock"/>
    <property type="evidence" value="ECO:0007669"/>
    <property type="project" value="InterPro"/>
</dbReference>
<keyword evidence="2" id="KW-1133">Transmembrane helix</keyword>
<accession>A0A4R2PIJ3</accession>
<gene>
    <name evidence="3" type="ORF">EV659_10533</name>
</gene>
<name>A0A4R2PIJ3_RHOSA</name>
<dbReference type="GO" id="GO:0006355">
    <property type="term" value="P:regulation of DNA-templated transcription"/>
    <property type="evidence" value="ECO:0007669"/>
    <property type="project" value="InterPro"/>
</dbReference>
<sequence length="79" mass="9220">MGEEIFIVFIVFGSLVAMLGLVLHYSTKWKAMKGLSAEDEQTLEDLRGEAEKMERRLDSLERILDDEVPDWRSRRHDPL</sequence>
<feature type="coiled-coil region" evidence="1">
    <location>
        <begin position="36"/>
        <end position="63"/>
    </location>
</feature>
<protein>
    <submittedName>
        <fullName evidence="3">Phage shock protein B</fullName>
    </submittedName>
</protein>
<dbReference type="AlphaFoldDB" id="A0A4R2PIJ3"/>
<dbReference type="FunCoup" id="A0A4R2PIJ3">
    <property type="interactions" value="5"/>
</dbReference>
<comment type="caution">
    <text evidence="3">The sequence shown here is derived from an EMBL/GenBank/DDBJ whole genome shotgun (WGS) entry which is preliminary data.</text>
</comment>
<dbReference type="Proteomes" id="UP000295399">
    <property type="component" value="Unassembled WGS sequence"/>
</dbReference>
<dbReference type="InterPro" id="IPR009554">
    <property type="entry name" value="Phageshock_PspB"/>
</dbReference>
<feature type="transmembrane region" description="Helical" evidence="2">
    <location>
        <begin position="6"/>
        <end position="25"/>
    </location>
</feature>
<organism evidence="3 4">
    <name type="scientific">Rhodothalassium salexigens DSM 2132</name>
    <dbReference type="NCBI Taxonomy" id="1188247"/>
    <lineage>
        <taxon>Bacteria</taxon>
        <taxon>Pseudomonadati</taxon>
        <taxon>Pseudomonadota</taxon>
        <taxon>Alphaproteobacteria</taxon>
        <taxon>Rhodothalassiales</taxon>
        <taxon>Rhodothalassiaceae</taxon>
        <taxon>Rhodothalassium</taxon>
    </lineage>
</organism>
<dbReference type="RefSeq" id="WP_200288078.1">
    <property type="nucleotide sequence ID" value="NZ_JACIGF010000005.1"/>
</dbReference>
<keyword evidence="2" id="KW-0472">Membrane</keyword>
<keyword evidence="1" id="KW-0175">Coiled coil</keyword>
<dbReference type="EMBL" id="SLXO01000005">
    <property type="protein sequence ID" value="TCP34408.1"/>
    <property type="molecule type" value="Genomic_DNA"/>
</dbReference>
<keyword evidence="2" id="KW-0812">Transmembrane</keyword>